<evidence type="ECO:0000313" key="1">
    <source>
        <dbReference type="EMBL" id="EMP09692.1"/>
    </source>
</evidence>
<protein>
    <submittedName>
        <fullName evidence="1">Uncharacterized protein</fullName>
    </submittedName>
</protein>
<organism evidence="1 2">
    <name type="scientific">Leptospira interrogans serovar Pyrogenes str. 200701872</name>
    <dbReference type="NCBI Taxonomy" id="1193029"/>
    <lineage>
        <taxon>Bacteria</taxon>
        <taxon>Pseudomonadati</taxon>
        <taxon>Spirochaetota</taxon>
        <taxon>Spirochaetia</taxon>
        <taxon>Leptospirales</taxon>
        <taxon>Leptospiraceae</taxon>
        <taxon>Leptospira</taxon>
    </lineage>
</organism>
<dbReference type="BioCyc" id="LINT1193029:G11R4-3422-MONOMER"/>
<accession>M6ZZF3</accession>
<name>M6ZZF3_LEPIR</name>
<comment type="caution">
    <text evidence="1">The sequence shown here is derived from an EMBL/GenBank/DDBJ whole genome shotgun (WGS) entry which is preliminary data.</text>
</comment>
<reference evidence="1 2" key="1">
    <citation type="submission" date="2013-01" db="EMBL/GenBank/DDBJ databases">
        <authorList>
            <person name="Harkins D.M."/>
            <person name="Durkin A.S."/>
            <person name="Brinkac L.M."/>
            <person name="Haft D.H."/>
            <person name="Selengut J.D."/>
            <person name="Sanka R."/>
            <person name="DePew J."/>
            <person name="Purushe J."/>
            <person name="Picardeau M."/>
            <person name="Werts C."/>
            <person name="Goarant C."/>
            <person name="Vinetz J.M."/>
            <person name="Sutton G.G."/>
            <person name="Nierman W.C."/>
            <person name="Fouts D.E."/>
        </authorList>
    </citation>
    <scope>NUCLEOTIDE SEQUENCE [LARGE SCALE GENOMIC DNA]</scope>
    <source>
        <strain evidence="1 2">200701872</strain>
    </source>
</reference>
<dbReference type="AlphaFoldDB" id="M6ZZF3"/>
<sequence>MWELIRKFNDIQTACKNRKYEGFSRNLLHFSKNIWKSYFPSSTSHKRIESLIHFFNFAGSLSQTS</sequence>
<proteinExistence type="predicted"/>
<dbReference type="Proteomes" id="UP000012117">
    <property type="component" value="Unassembled WGS sequence"/>
</dbReference>
<gene>
    <name evidence="1" type="ORF">LEP1GSC124_1657</name>
</gene>
<evidence type="ECO:0000313" key="2">
    <source>
        <dbReference type="Proteomes" id="UP000012117"/>
    </source>
</evidence>
<dbReference type="EMBL" id="AKWN02000008">
    <property type="protein sequence ID" value="EMP09692.1"/>
    <property type="molecule type" value="Genomic_DNA"/>
</dbReference>